<dbReference type="AlphaFoldDB" id="A0A2M4DCD8"/>
<dbReference type="EMBL" id="GGFL01011065">
    <property type="protein sequence ID" value="MBW75243.1"/>
    <property type="molecule type" value="Transcribed_RNA"/>
</dbReference>
<protein>
    <submittedName>
        <fullName evidence="1">Uncharacterized protein</fullName>
    </submittedName>
</protein>
<proteinExistence type="predicted"/>
<name>A0A2M4DCD8_ANODA</name>
<reference evidence="1" key="1">
    <citation type="submission" date="2018-01" db="EMBL/GenBank/DDBJ databases">
        <title>An insight into the sialome of Amazonian anophelines.</title>
        <authorList>
            <person name="Ribeiro J.M."/>
            <person name="Scarpassa V."/>
            <person name="Calvo E."/>
        </authorList>
    </citation>
    <scope>NUCLEOTIDE SEQUENCE</scope>
</reference>
<sequence>MVQSIASCVCAVMWRTRLLLLLSWMLLLLLLLLAVASGVRCVAVTGTHPARRVMIFVRVLCLKVPDNAGLMMMVAGVLIPSSSRPTLRPTARCTILTTNHTSRRWLCAGLIGRRGTMVRIWWGHNVVIVIANVDDRWIADSLNTAYYTTRSSSASTTTTECRTGTSGRTNATSTSTTTLVLWCR</sequence>
<evidence type="ECO:0000313" key="1">
    <source>
        <dbReference type="EMBL" id="MBW75243.1"/>
    </source>
</evidence>
<accession>A0A2M4DCD8</accession>
<organism evidence="1">
    <name type="scientific">Anopheles darlingi</name>
    <name type="common">Mosquito</name>
    <dbReference type="NCBI Taxonomy" id="43151"/>
    <lineage>
        <taxon>Eukaryota</taxon>
        <taxon>Metazoa</taxon>
        <taxon>Ecdysozoa</taxon>
        <taxon>Arthropoda</taxon>
        <taxon>Hexapoda</taxon>
        <taxon>Insecta</taxon>
        <taxon>Pterygota</taxon>
        <taxon>Neoptera</taxon>
        <taxon>Endopterygota</taxon>
        <taxon>Diptera</taxon>
        <taxon>Nematocera</taxon>
        <taxon>Culicoidea</taxon>
        <taxon>Culicidae</taxon>
        <taxon>Anophelinae</taxon>
        <taxon>Anopheles</taxon>
    </lineage>
</organism>